<dbReference type="EMBL" id="JAVDZE010000006">
    <property type="protein sequence ID" value="MDV3104642.1"/>
    <property type="molecule type" value="Genomic_DNA"/>
</dbReference>
<dbReference type="Pfam" id="PF01954">
    <property type="entry name" value="AF2212-like"/>
    <property type="match status" value="1"/>
</dbReference>
<sequence>MEEIEAVYEDGVFKPLKKPQLHNHERVVIVVKEGVITKKFLQKLENLSEALPKFENPSRLIEEDRRL</sequence>
<evidence type="ECO:0000256" key="1">
    <source>
        <dbReference type="ARBA" id="ARBA00006615"/>
    </source>
</evidence>
<comment type="similarity">
    <text evidence="1 3">Belongs to the UPF0165 family.</text>
</comment>
<gene>
    <name evidence="4" type="ORF">RBI02_08870</name>
</gene>
<organism evidence="4 5">
    <name type="scientific">Thermococcus waiotapuensis</name>
    <dbReference type="NCBI Taxonomy" id="90909"/>
    <lineage>
        <taxon>Archaea</taxon>
        <taxon>Methanobacteriati</taxon>
        <taxon>Methanobacteriota</taxon>
        <taxon>Thermococci</taxon>
        <taxon>Thermococcales</taxon>
        <taxon>Thermococcaceae</taxon>
        <taxon>Thermococcus</taxon>
    </lineage>
</organism>
<evidence type="ECO:0000256" key="2">
    <source>
        <dbReference type="ARBA" id="ARBA00022649"/>
    </source>
</evidence>
<evidence type="ECO:0000256" key="3">
    <source>
        <dbReference type="RuleBase" id="RU368051"/>
    </source>
</evidence>
<comment type="function">
    <text evidence="3">Antitoxin component of a type II toxin-antitoxin (TA) system.</text>
</comment>
<dbReference type="SUPFAM" id="SSF141694">
    <property type="entry name" value="AF2212/PG0164-like"/>
    <property type="match status" value="1"/>
</dbReference>
<dbReference type="Proteomes" id="UP001245683">
    <property type="component" value="Unassembled WGS sequence"/>
</dbReference>
<evidence type="ECO:0000313" key="4">
    <source>
        <dbReference type="EMBL" id="MDV3104642.1"/>
    </source>
</evidence>
<dbReference type="Gene3D" id="4.10.1150.10">
    <property type="entry name" value="AF2212/PG0164-like"/>
    <property type="match status" value="1"/>
</dbReference>
<dbReference type="InterPro" id="IPR024069">
    <property type="entry name" value="AF2212-like_dom_sf"/>
</dbReference>
<dbReference type="RefSeq" id="WP_315343133.1">
    <property type="nucleotide sequence ID" value="NZ_JAVDZE010000006.1"/>
</dbReference>
<comment type="caution">
    <text evidence="4">The sequence shown here is derived from an EMBL/GenBank/DDBJ whole genome shotgun (WGS) entry which is preliminary data.</text>
</comment>
<proteinExistence type="inferred from homology"/>
<reference evidence="4 5" key="1">
    <citation type="submission" date="2023-08" db="EMBL/GenBank/DDBJ databases">
        <title>Draft genome sequence of Thermococcus waiotapuensis WT1T, a thermophilic sulphur-dependent archaeon from order Thermococcales.</title>
        <authorList>
            <person name="Manners S.H."/>
            <person name="Carere C.R."/>
            <person name="Dhami M.K."/>
            <person name="Dobson R.C.J."/>
            <person name="Stott M.B."/>
        </authorList>
    </citation>
    <scope>NUCLEOTIDE SEQUENCE [LARGE SCALE GENOMIC DNA]</scope>
    <source>
        <strain evidence="4 5">WT1</strain>
    </source>
</reference>
<name>A0AAE4NXR0_9EURY</name>
<evidence type="ECO:0000313" key="5">
    <source>
        <dbReference type="Proteomes" id="UP001245683"/>
    </source>
</evidence>
<dbReference type="InterPro" id="IPR008203">
    <property type="entry name" value="AF2212-like"/>
</dbReference>
<keyword evidence="5" id="KW-1185">Reference proteome</keyword>
<dbReference type="AlphaFoldDB" id="A0AAE4NXR0"/>
<protein>
    <recommendedName>
        <fullName evidence="3">Antitoxin</fullName>
    </recommendedName>
</protein>
<keyword evidence="2 3" id="KW-1277">Toxin-antitoxin system</keyword>
<accession>A0AAE4NXR0</accession>